<dbReference type="AlphaFoldDB" id="A0A8H7UVA8"/>
<proteinExistence type="predicted"/>
<name>A0A8H7UVA8_9FUNG</name>
<dbReference type="EMBL" id="JAEPRD010000236">
    <property type="protein sequence ID" value="KAG2193373.1"/>
    <property type="molecule type" value="Genomic_DNA"/>
</dbReference>
<reference evidence="1" key="1">
    <citation type="submission" date="2020-12" db="EMBL/GenBank/DDBJ databases">
        <title>Metabolic potential, ecology and presence of endohyphal bacteria is reflected in genomic diversity of Mucoromycotina.</title>
        <authorList>
            <person name="Muszewska A."/>
            <person name="Okrasinska A."/>
            <person name="Steczkiewicz K."/>
            <person name="Drgas O."/>
            <person name="Orlowska M."/>
            <person name="Perlinska-Lenart U."/>
            <person name="Aleksandrzak-Piekarczyk T."/>
            <person name="Szatraj K."/>
            <person name="Zielenkiewicz U."/>
            <person name="Pilsyk S."/>
            <person name="Malc E."/>
            <person name="Mieczkowski P."/>
            <person name="Kruszewska J.S."/>
            <person name="Biernat P."/>
            <person name="Pawlowska J."/>
        </authorList>
    </citation>
    <scope>NUCLEOTIDE SEQUENCE</scope>
    <source>
        <strain evidence="1">WA0000017839</strain>
    </source>
</reference>
<comment type="caution">
    <text evidence="1">The sequence shown here is derived from an EMBL/GenBank/DDBJ whole genome shotgun (WGS) entry which is preliminary data.</text>
</comment>
<organism evidence="1 2">
    <name type="scientific">Mucor saturninus</name>
    <dbReference type="NCBI Taxonomy" id="64648"/>
    <lineage>
        <taxon>Eukaryota</taxon>
        <taxon>Fungi</taxon>
        <taxon>Fungi incertae sedis</taxon>
        <taxon>Mucoromycota</taxon>
        <taxon>Mucoromycotina</taxon>
        <taxon>Mucoromycetes</taxon>
        <taxon>Mucorales</taxon>
        <taxon>Mucorineae</taxon>
        <taxon>Mucoraceae</taxon>
        <taxon>Mucor</taxon>
    </lineage>
</organism>
<accession>A0A8H7UVA8</accession>
<keyword evidence="2" id="KW-1185">Reference proteome</keyword>
<dbReference type="Proteomes" id="UP000603453">
    <property type="component" value="Unassembled WGS sequence"/>
</dbReference>
<evidence type="ECO:0000313" key="1">
    <source>
        <dbReference type="EMBL" id="KAG2193373.1"/>
    </source>
</evidence>
<protein>
    <submittedName>
        <fullName evidence="1">Uncharacterized protein</fullName>
    </submittedName>
</protein>
<gene>
    <name evidence="1" type="ORF">INT47_001030</name>
</gene>
<evidence type="ECO:0000313" key="2">
    <source>
        <dbReference type="Proteomes" id="UP000603453"/>
    </source>
</evidence>
<sequence length="89" mass="10043">MQTVNRAMEKQKTVKATLSLRKPSTAVIKQIKSKYEPSTVVTREVDYSNLFGLLDYAYVNDVLGFVKPHPDGNWGYRAVSLTVLDHEIA</sequence>